<evidence type="ECO:0000256" key="2">
    <source>
        <dbReference type="ARBA" id="ARBA00040895"/>
    </source>
</evidence>
<comment type="similarity">
    <text evidence="1">Belongs to the AIM32 family.</text>
</comment>
<dbReference type="InterPro" id="IPR009737">
    <property type="entry name" value="Aim32/Apd1-like"/>
</dbReference>
<evidence type="ECO:0000313" key="3">
    <source>
        <dbReference type="EMBL" id="CAF9911403.1"/>
    </source>
</evidence>
<dbReference type="OrthoDB" id="10253744at2759"/>
<comment type="caution">
    <text evidence="3">The sequence shown here is derived from an EMBL/GenBank/DDBJ whole genome shotgun (WGS) entry which is preliminary data.</text>
</comment>
<accession>A0A8H3ETH8</accession>
<dbReference type="AlphaFoldDB" id="A0A8H3ETH8"/>
<evidence type="ECO:0000256" key="1">
    <source>
        <dbReference type="ARBA" id="ARBA00038208"/>
    </source>
</evidence>
<proteinExistence type="inferred from homology"/>
<sequence length="230" mass="25431">MHIVVHTGRDDWASRIEEDEEKPNIAKELKALLGPKGKFYEATSGSVMISNCSSGPAGSVTIFPEGRSFSGLRDYEGVYHDFVRMLLVPEDLRVEAPGKLPFKDHSSGENITILICGHNARDSRCGIMGPLLRDEFKAQSKKSVHERSGWEPDVSLISHIGGHAFAGNIIIYFPSTWTKHPLAGKGIWYGRVEPKHVEGILRETVTKGVIIEELFRGGLDLDGRLLKLGQ</sequence>
<dbReference type="InterPro" id="IPR036249">
    <property type="entry name" value="Thioredoxin-like_sf"/>
</dbReference>
<dbReference type="EMBL" id="CAJPDS010000010">
    <property type="protein sequence ID" value="CAF9911403.1"/>
    <property type="molecule type" value="Genomic_DNA"/>
</dbReference>
<dbReference type="PANTHER" id="PTHR31902">
    <property type="entry name" value="ACTIN PATCHES DISTAL PROTEIN 1"/>
    <property type="match status" value="1"/>
</dbReference>
<evidence type="ECO:0000313" key="4">
    <source>
        <dbReference type="Proteomes" id="UP000664521"/>
    </source>
</evidence>
<gene>
    <name evidence="3" type="ORF">HETSPECPRED_000324</name>
</gene>
<dbReference type="Gene3D" id="3.40.30.10">
    <property type="entry name" value="Glutaredoxin"/>
    <property type="match status" value="1"/>
</dbReference>
<organism evidence="3 4">
    <name type="scientific">Heterodermia speciosa</name>
    <dbReference type="NCBI Taxonomy" id="116794"/>
    <lineage>
        <taxon>Eukaryota</taxon>
        <taxon>Fungi</taxon>
        <taxon>Dikarya</taxon>
        <taxon>Ascomycota</taxon>
        <taxon>Pezizomycotina</taxon>
        <taxon>Lecanoromycetes</taxon>
        <taxon>OSLEUM clade</taxon>
        <taxon>Lecanoromycetidae</taxon>
        <taxon>Caliciales</taxon>
        <taxon>Physciaceae</taxon>
        <taxon>Heterodermia</taxon>
    </lineage>
</organism>
<name>A0A8H3ETH8_9LECA</name>
<reference evidence="3" key="1">
    <citation type="submission" date="2021-03" db="EMBL/GenBank/DDBJ databases">
        <authorList>
            <person name="Tagirdzhanova G."/>
        </authorList>
    </citation>
    <scope>NUCLEOTIDE SEQUENCE</scope>
</reference>
<dbReference type="CDD" id="cd03062">
    <property type="entry name" value="TRX_Fd_Sucrase"/>
    <property type="match status" value="1"/>
</dbReference>
<dbReference type="PANTHER" id="PTHR31902:SF7">
    <property type="entry name" value="ALTERED INHERITANCE OF MITOCHONDRIA PROTEIN 32"/>
    <property type="match status" value="1"/>
</dbReference>
<protein>
    <recommendedName>
        <fullName evidence="2">Altered inheritance of mitochondria protein 32</fullName>
    </recommendedName>
</protein>
<dbReference type="Pfam" id="PF06999">
    <property type="entry name" value="Suc_Fer-like"/>
    <property type="match status" value="1"/>
</dbReference>
<dbReference type="SUPFAM" id="SSF52833">
    <property type="entry name" value="Thioredoxin-like"/>
    <property type="match status" value="1"/>
</dbReference>
<dbReference type="Proteomes" id="UP000664521">
    <property type="component" value="Unassembled WGS sequence"/>
</dbReference>
<keyword evidence="4" id="KW-1185">Reference proteome</keyword>